<comment type="caution">
    <text evidence="2">The sequence shown here is derived from an EMBL/GenBank/DDBJ whole genome shotgun (WGS) entry which is preliminary data.</text>
</comment>
<dbReference type="OrthoDB" id="5575at2759"/>
<keyword evidence="1" id="KW-0732">Signal</keyword>
<evidence type="ECO:0000256" key="1">
    <source>
        <dbReference type="SAM" id="SignalP"/>
    </source>
</evidence>
<dbReference type="EMBL" id="JTDF01004042">
    <property type="protein sequence ID" value="KAF8567275.1"/>
    <property type="molecule type" value="Genomic_DNA"/>
</dbReference>
<evidence type="ECO:0000313" key="3">
    <source>
        <dbReference type="Proteomes" id="UP000699462"/>
    </source>
</evidence>
<accession>A0A8T0DHI1</accession>
<dbReference type="Proteomes" id="UP000699462">
    <property type="component" value="Unassembled WGS sequence"/>
</dbReference>
<name>A0A8T0DHI1_9TREM</name>
<feature type="chain" id="PRO_5035781923" evidence="1">
    <location>
        <begin position="28"/>
        <end position="193"/>
    </location>
</feature>
<reference evidence="2 3" key="1">
    <citation type="submission" date="2019-07" db="EMBL/GenBank/DDBJ databases">
        <title>Annotation for the trematode Paragonimus westermani.</title>
        <authorList>
            <person name="Choi Y.-J."/>
        </authorList>
    </citation>
    <scope>NUCLEOTIDE SEQUENCE [LARGE SCALE GENOMIC DNA]</scope>
    <source>
        <strain evidence="2">180907_Pwestermani</strain>
    </source>
</reference>
<dbReference type="GO" id="GO:0003723">
    <property type="term" value="F:RNA binding"/>
    <property type="evidence" value="ECO:0007669"/>
    <property type="project" value="TreeGrafter"/>
</dbReference>
<dbReference type="SUPFAM" id="SSF158702">
    <property type="entry name" value="Sec63 N-terminal domain-like"/>
    <property type="match status" value="1"/>
</dbReference>
<sequence length="193" mass="21325">MLDVCAQCGWLATSLNCLILMQMLTQGVWVENVGSSLLQLPGIQSTHLDAFRRPDMTPITCLPELIDYLTPNMERLDGMLNTRFRLNAISELRRHNPPSRSHQPVTTAALVKSKTQECWVLVFGDAESNRATGGELLALKRVTPNVLVIKSPSKKPSAGSGRAVHLTFRLPAPPPAPSVGVQPRRQHRLTLYL</sequence>
<protein>
    <submittedName>
        <fullName evidence="2">Uncharacterized protein</fullName>
    </submittedName>
</protein>
<feature type="signal peptide" evidence="1">
    <location>
        <begin position="1"/>
        <end position="27"/>
    </location>
</feature>
<proteinExistence type="predicted"/>
<dbReference type="GO" id="GO:0043138">
    <property type="term" value="F:3'-5' DNA helicase activity"/>
    <property type="evidence" value="ECO:0007669"/>
    <property type="project" value="TreeGrafter"/>
</dbReference>
<dbReference type="PANTHER" id="PTHR24075:SF6">
    <property type="entry name" value="ACTIVATING SIGNAL COINTEGRATOR 1 COMPLEX SUBUNIT 3"/>
    <property type="match status" value="1"/>
</dbReference>
<dbReference type="PANTHER" id="PTHR24075">
    <property type="entry name" value="SEC63 DOMAIN-CONTAINING"/>
    <property type="match status" value="1"/>
</dbReference>
<dbReference type="AlphaFoldDB" id="A0A8T0DHI1"/>
<feature type="non-terminal residue" evidence="2">
    <location>
        <position position="193"/>
    </location>
</feature>
<gene>
    <name evidence="2" type="ORF">P879_10605</name>
</gene>
<dbReference type="GO" id="GO:0005634">
    <property type="term" value="C:nucleus"/>
    <property type="evidence" value="ECO:0007669"/>
    <property type="project" value="TreeGrafter"/>
</dbReference>
<organism evidence="2 3">
    <name type="scientific">Paragonimus westermani</name>
    <dbReference type="NCBI Taxonomy" id="34504"/>
    <lineage>
        <taxon>Eukaryota</taxon>
        <taxon>Metazoa</taxon>
        <taxon>Spiralia</taxon>
        <taxon>Lophotrochozoa</taxon>
        <taxon>Platyhelminthes</taxon>
        <taxon>Trematoda</taxon>
        <taxon>Digenea</taxon>
        <taxon>Plagiorchiida</taxon>
        <taxon>Troglotremata</taxon>
        <taxon>Troglotrematidae</taxon>
        <taxon>Paragonimus</taxon>
    </lineage>
</organism>
<evidence type="ECO:0000313" key="2">
    <source>
        <dbReference type="EMBL" id="KAF8567275.1"/>
    </source>
</evidence>
<keyword evidence="3" id="KW-1185">Reference proteome</keyword>